<sequence>MGRISNVKLFTKYIDLYQTISFPITLHKDAHHDFSKQNKSIKPELLEAYVTPHIGTNDDEYTEYIPCFQLKAEKNFIAIVLWRAALLEYEYYVMTYNNAGDLIHQQVIAGMKSDGEHIITRIAIIDDDTNIHMVEGAMNDKNETDYDPENTREYTFEITPDGFISLEH</sequence>
<name>A0A953HIM1_9BACT</name>
<dbReference type="EMBL" id="JAHVHU010000001">
    <property type="protein sequence ID" value="MBY5956529.1"/>
    <property type="molecule type" value="Genomic_DNA"/>
</dbReference>
<dbReference type="Proteomes" id="UP000753961">
    <property type="component" value="Unassembled WGS sequence"/>
</dbReference>
<comment type="caution">
    <text evidence="1">The sequence shown here is derived from an EMBL/GenBank/DDBJ whole genome shotgun (WGS) entry which is preliminary data.</text>
</comment>
<protein>
    <submittedName>
        <fullName evidence="1">Uncharacterized protein</fullName>
    </submittedName>
</protein>
<evidence type="ECO:0000313" key="1">
    <source>
        <dbReference type="EMBL" id="MBY5956529.1"/>
    </source>
</evidence>
<organism evidence="1 2">
    <name type="scientific">Membranihabitans marinus</name>
    <dbReference type="NCBI Taxonomy" id="1227546"/>
    <lineage>
        <taxon>Bacteria</taxon>
        <taxon>Pseudomonadati</taxon>
        <taxon>Bacteroidota</taxon>
        <taxon>Saprospiria</taxon>
        <taxon>Saprospirales</taxon>
        <taxon>Saprospiraceae</taxon>
        <taxon>Membranihabitans</taxon>
    </lineage>
</organism>
<gene>
    <name evidence="1" type="ORF">KUV50_00175</name>
</gene>
<proteinExistence type="predicted"/>
<dbReference type="RefSeq" id="WP_222578053.1">
    <property type="nucleotide sequence ID" value="NZ_JAHVHU010000001.1"/>
</dbReference>
<keyword evidence="2" id="KW-1185">Reference proteome</keyword>
<accession>A0A953HIM1</accession>
<reference evidence="1" key="1">
    <citation type="submission" date="2021-06" db="EMBL/GenBank/DDBJ databases">
        <title>44 bacteria genomes isolated from Dapeng, Shenzhen.</title>
        <authorList>
            <person name="Zheng W."/>
            <person name="Yu S."/>
            <person name="Huang Y."/>
        </authorList>
    </citation>
    <scope>NUCLEOTIDE SEQUENCE</scope>
    <source>
        <strain evidence="1">DP5N28-2</strain>
    </source>
</reference>
<evidence type="ECO:0000313" key="2">
    <source>
        <dbReference type="Proteomes" id="UP000753961"/>
    </source>
</evidence>
<dbReference type="AlphaFoldDB" id="A0A953HIM1"/>